<dbReference type="PROSITE" id="PS00061">
    <property type="entry name" value="ADH_SHORT"/>
    <property type="match status" value="1"/>
</dbReference>
<keyword evidence="5" id="KW-1185">Reference proteome</keyword>
<dbReference type="GO" id="GO:0016491">
    <property type="term" value="F:oxidoreductase activity"/>
    <property type="evidence" value="ECO:0007669"/>
    <property type="project" value="UniProtKB-KW"/>
</dbReference>
<dbReference type="Pfam" id="PF00106">
    <property type="entry name" value="adh_short"/>
    <property type="match status" value="1"/>
</dbReference>
<protein>
    <submittedName>
        <fullName evidence="4">Oxidoreductase</fullName>
    </submittedName>
</protein>
<accession>A0A511ZDD2</accession>
<dbReference type="PANTHER" id="PTHR44196:SF1">
    <property type="entry name" value="DEHYDROGENASE_REDUCTASE SDR FAMILY MEMBER 7B"/>
    <property type="match status" value="1"/>
</dbReference>
<dbReference type="PRINTS" id="PR00081">
    <property type="entry name" value="GDHRDH"/>
</dbReference>
<organism evidence="4 5">
    <name type="scientific">Oceanobacillus sojae</name>
    <dbReference type="NCBI Taxonomy" id="582851"/>
    <lineage>
        <taxon>Bacteria</taxon>
        <taxon>Bacillati</taxon>
        <taxon>Bacillota</taxon>
        <taxon>Bacilli</taxon>
        <taxon>Bacillales</taxon>
        <taxon>Bacillaceae</taxon>
        <taxon>Oceanobacillus</taxon>
    </lineage>
</organism>
<dbReference type="AlphaFoldDB" id="A0A511ZDD2"/>
<dbReference type="OrthoDB" id="9793345at2"/>
<gene>
    <name evidence="4" type="ORF">OSO01_01710</name>
</gene>
<dbReference type="InterPro" id="IPR036291">
    <property type="entry name" value="NAD(P)-bd_dom_sf"/>
</dbReference>
<keyword evidence="2" id="KW-0560">Oxidoreductase</keyword>
<evidence type="ECO:0000256" key="2">
    <source>
        <dbReference type="ARBA" id="ARBA00023002"/>
    </source>
</evidence>
<evidence type="ECO:0000256" key="1">
    <source>
        <dbReference type="ARBA" id="ARBA00006484"/>
    </source>
</evidence>
<dbReference type="InterPro" id="IPR002347">
    <property type="entry name" value="SDR_fam"/>
</dbReference>
<dbReference type="GO" id="GO:0016020">
    <property type="term" value="C:membrane"/>
    <property type="evidence" value="ECO:0007669"/>
    <property type="project" value="TreeGrafter"/>
</dbReference>
<name>A0A511ZDD2_9BACI</name>
<dbReference type="Gene3D" id="3.40.50.720">
    <property type="entry name" value="NAD(P)-binding Rossmann-like Domain"/>
    <property type="match status" value="1"/>
</dbReference>
<evidence type="ECO:0000313" key="4">
    <source>
        <dbReference type="EMBL" id="GEN85432.1"/>
    </source>
</evidence>
<evidence type="ECO:0000313" key="5">
    <source>
        <dbReference type="Proteomes" id="UP000321558"/>
    </source>
</evidence>
<dbReference type="PANTHER" id="PTHR44196">
    <property type="entry name" value="DEHYDROGENASE/REDUCTASE SDR FAMILY MEMBER 7B"/>
    <property type="match status" value="1"/>
</dbReference>
<dbReference type="STRING" id="582851.GCA_900162665_02402"/>
<sequence length="268" mass="30231">MKIGINHSVNEKKIIITGASKGIGRELAKEIAAQGGIPILIARSRELLEELADEIDGNNGLCKIYPIEKFSRELIDEQINEIMETEKRIHGLINNAGFGVFEKIEELDMEELEEMFQVNVLAGIQYAKAFLPHFLQFKAKSHIINIVSQAAKLPTPKAAGYVASKHAMLGFTNVLRQETRESSLTVTSVNLGPVKTNFFEMADKDGTYQQNVEKYMLKPEKVAAKIVRSLFTKKREINMPWWMEAGSILYRLFPGLMESVLKAQFDKK</sequence>
<dbReference type="Proteomes" id="UP000321558">
    <property type="component" value="Unassembled WGS sequence"/>
</dbReference>
<dbReference type="InterPro" id="IPR020904">
    <property type="entry name" value="Sc_DH/Rdtase_CS"/>
</dbReference>
<reference evidence="4 5" key="1">
    <citation type="submission" date="2019-07" db="EMBL/GenBank/DDBJ databases">
        <title>Whole genome shotgun sequence of Oceanobacillus sojae NBRC 105379.</title>
        <authorList>
            <person name="Hosoyama A."/>
            <person name="Uohara A."/>
            <person name="Ohji S."/>
            <person name="Ichikawa N."/>
        </authorList>
    </citation>
    <scope>NUCLEOTIDE SEQUENCE [LARGE SCALE GENOMIC DNA]</scope>
    <source>
        <strain evidence="4 5">NBRC 105379</strain>
    </source>
</reference>
<dbReference type="PRINTS" id="PR00080">
    <property type="entry name" value="SDRFAMILY"/>
</dbReference>
<evidence type="ECO:0000256" key="3">
    <source>
        <dbReference type="RuleBase" id="RU000363"/>
    </source>
</evidence>
<comment type="caution">
    <text evidence="4">The sequence shown here is derived from an EMBL/GenBank/DDBJ whole genome shotgun (WGS) entry which is preliminary data.</text>
</comment>
<dbReference type="RefSeq" id="WP_147207843.1">
    <property type="nucleotide sequence ID" value="NZ_BJYM01000001.1"/>
</dbReference>
<dbReference type="EMBL" id="BJYM01000001">
    <property type="protein sequence ID" value="GEN85432.1"/>
    <property type="molecule type" value="Genomic_DNA"/>
</dbReference>
<comment type="similarity">
    <text evidence="1 3">Belongs to the short-chain dehydrogenases/reductases (SDR) family.</text>
</comment>
<dbReference type="SUPFAM" id="SSF51735">
    <property type="entry name" value="NAD(P)-binding Rossmann-fold domains"/>
    <property type="match status" value="1"/>
</dbReference>
<proteinExistence type="inferred from homology"/>